<dbReference type="Proteomes" id="UP001501469">
    <property type="component" value="Unassembled WGS sequence"/>
</dbReference>
<feature type="signal peptide" evidence="1">
    <location>
        <begin position="1"/>
        <end position="34"/>
    </location>
</feature>
<gene>
    <name evidence="3" type="ORF">GCM10022409_21060</name>
</gene>
<dbReference type="RefSeq" id="WP_345053875.1">
    <property type="nucleotide sequence ID" value="NZ_BAABDK010000016.1"/>
</dbReference>
<name>A0ABP7U4L4_9BACT</name>
<evidence type="ECO:0000313" key="3">
    <source>
        <dbReference type="EMBL" id="GAA4035978.1"/>
    </source>
</evidence>
<dbReference type="NCBIfam" id="TIGR04183">
    <property type="entry name" value="Por_Secre_tail"/>
    <property type="match status" value="1"/>
</dbReference>
<keyword evidence="4" id="KW-1185">Reference proteome</keyword>
<organism evidence="3 4">
    <name type="scientific">Hymenobacter glaciei</name>
    <dbReference type="NCBI Taxonomy" id="877209"/>
    <lineage>
        <taxon>Bacteria</taxon>
        <taxon>Pseudomonadati</taxon>
        <taxon>Bacteroidota</taxon>
        <taxon>Cytophagia</taxon>
        <taxon>Cytophagales</taxon>
        <taxon>Hymenobacteraceae</taxon>
        <taxon>Hymenobacter</taxon>
    </lineage>
</organism>
<dbReference type="Pfam" id="PF18962">
    <property type="entry name" value="Por_Secre_tail"/>
    <property type="match status" value="1"/>
</dbReference>
<evidence type="ECO:0000256" key="1">
    <source>
        <dbReference type="SAM" id="SignalP"/>
    </source>
</evidence>
<reference evidence="4" key="1">
    <citation type="journal article" date="2019" name="Int. J. Syst. Evol. Microbiol.">
        <title>The Global Catalogue of Microorganisms (GCM) 10K type strain sequencing project: providing services to taxonomists for standard genome sequencing and annotation.</title>
        <authorList>
            <consortium name="The Broad Institute Genomics Platform"/>
            <consortium name="The Broad Institute Genome Sequencing Center for Infectious Disease"/>
            <person name="Wu L."/>
            <person name="Ma J."/>
        </authorList>
    </citation>
    <scope>NUCLEOTIDE SEQUENCE [LARGE SCALE GENOMIC DNA]</scope>
    <source>
        <strain evidence="4">JCM 17225</strain>
    </source>
</reference>
<evidence type="ECO:0000259" key="2">
    <source>
        <dbReference type="Pfam" id="PF18962"/>
    </source>
</evidence>
<dbReference type="EMBL" id="BAABDK010000016">
    <property type="protein sequence ID" value="GAA4035978.1"/>
    <property type="molecule type" value="Genomic_DNA"/>
</dbReference>
<dbReference type="InterPro" id="IPR026444">
    <property type="entry name" value="Secre_tail"/>
</dbReference>
<sequence>MKTLYSKALIIRAQQPWRFLCLLGCLLASLGAQAQSITVQAALGNTLPLQDFGSVQVNRTSAQQSFLVSGANLTGAVTLNTATGFEIRTGGNAFSTNAITLSPTGGTLSSTAIDVRFAPVPSGTHPDGSGAYADNLVASTPSGAGTVSQLVAVAGTGQATPTSAYVYVDPATLAFGTVSQSGSGQVLSFVVGGGNLGTTPITLASALSGGTASGTILIRNPAVANSVFATSLTIAPVNGQVPETTIETRINGPIASQSNFTGTVTATSGAAVAAPNSVVQIKANNPFSGGNTSSTFTVSTPPTNPVTPGYPSGGQPLLPFNTVPNKASATQTVLVSGSFLVSGITVGAPTNFQVSLDPAFPGLGNGGAGTVTNNTLVINPVEGSVSNVSVYIRYVPAVSGTESGTGVIFDSAPATSVAAIVQANSVGSVESQTLYTQEGPVVLTPGVSTAPQLIRIHAELLSSPLRLFVSGESAGALGNPSGYAQFRLSKDGVTYTNPTVAGAGFITLNPDPGTNAIDQDVYVVYAPNRVGLAQAVLQYQTPDVTASPSNALTPVVSSFSGTAANKLRGTAIDVEPTRDTPFAASRNTGASSASIAFNPDVNLTGYGKFHVVLISTSATLTTPDVMPLDGTDYNSGNGAFQSAGQSTLTDTQGKVYYVVYSGGSSTATVTGLNSNTTYYAYVFDYNSTNPNSTTFINNAENYKGPAQTTVFGAVLAGSPLPVELMSFTAQVQGPAVRLDWATASEQNNAGFTAERSTDGRTFVALGRVAGAGTSAAPRSYAFLDKSLPAGTALLYYRLRQTDRDSTVTFSPVRMVALPNVPVAAQLLAYPNPAHGAVLVRVLGLAPAATVEVYDAHGRLVQRTPAPMSGAEATLPLEGLAPGIYAVRCGLLSQRVRID</sequence>
<comment type="caution">
    <text evidence="3">The sequence shown here is derived from an EMBL/GenBank/DDBJ whole genome shotgun (WGS) entry which is preliminary data.</text>
</comment>
<feature type="chain" id="PRO_5046970083" description="Secretion system C-terminal sorting domain-containing protein" evidence="1">
    <location>
        <begin position="35"/>
        <end position="898"/>
    </location>
</feature>
<proteinExistence type="predicted"/>
<accession>A0ABP7U4L4</accession>
<keyword evidence="1" id="KW-0732">Signal</keyword>
<evidence type="ECO:0000313" key="4">
    <source>
        <dbReference type="Proteomes" id="UP001501469"/>
    </source>
</evidence>
<feature type="domain" description="Secretion system C-terminal sorting" evidence="2">
    <location>
        <begin position="829"/>
        <end position="888"/>
    </location>
</feature>
<protein>
    <recommendedName>
        <fullName evidence="2">Secretion system C-terminal sorting domain-containing protein</fullName>
    </recommendedName>
</protein>